<keyword evidence="1" id="KW-0472">Membrane</keyword>
<feature type="transmembrane region" description="Helical" evidence="1">
    <location>
        <begin position="26"/>
        <end position="53"/>
    </location>
</feature>
<evidence type="ECO:0000313" key="2">
    <source>
        <dbReference type="EMBL" id="QJA94811.1"/>
    </source>
</evidence>
<evidence type="ECO:0000256" key="1">
    <source>
        <dbReference type="SAM" id="Phobius"/>
    </source>
</evidence>
<keyword evidence="1" id="KW-1133">Transmembrane helix</keyword>
<name>A0A6M3LNW2_9ZZZZ</name>
<dbReference type="EMBL" id="MT143262">
    <property type="protein sequence ID" value="QJA94811.1"/>
    <property type="molecule type" value="Genomic_DNA"/>
</dbReference>
<reference evidence="2" key="1">
    <citation type="submission" date="2020-03" db="EMBL/GenBank/DDBJ databases">
        <title>The deep terrestrial virosphere.</title>
        <authorList>
            <person name="Holmfeldt K."/>
            <person name="Nilsson E."/>
            <person name="Simone D."/>
            <person name="Lopez-Fernandez M."/>
            <person name="Wu X."/>
            <person name="de Brujin I."/>
            <person name="Lundin D."/>
            <person name="Andersson A."/>
            <person name="Bertilsson S."/>
            <person name="Dopson M."/>
        </authorList>
    </citation>
    <scope>NUCLEOTIDE SEQUENCE</scope>
    <source>
        <strain evidence="2">MM415B03735</strain>
    </source>
</reference>
<accession>A0A6M3LNW2</accession>
<protein>
    <submittedName>
        <fullName evidence="2">Uncharacterized protein</fullName>
    </submittedName>
</protein>
<sequence>MNKPWLTVETISPPRTLTNWRALPLALLYAPVLLCLVLVTLTRAVVLLPLAWATGRLKIASQKPRLYRLHWKAVKTGATGQGTSLFTYAEARQICDGLNRQNKVWTTHWIEEVKRCQRQTT</sequence>
<proteinExistence type="predicted"/>
<dbReference type="AlphaFoldDB" id="A0A6M3LNW2"/>
<gene>
    <name evidence="2" type="ORF">MM415B03735_0012</name>
</gene>
<keyword evidence="1" id="KW-0812">Transmembrane</keyword>
<organism evidence="2">
    <name type="scientific">viral metagenome</name>
    <dbReference type="NCBI Taxonomy" id="1070528"/>
    <lineage>
        <taxon>unclassified sequences</taxon>
        <taxon>metagenomes</taxon>
        <taxon>organismal metagenomes</taxon>
    </lineage>
</organism>